<dbReference type="KEGG" id="ial:IALB_2569"/>
<reference evidence="2 3" key="1">
    <citation type="journal article" date="2012" name="Front. Microbiol.">
        <title>Complete genome of Ignavibacterium album, a metabolically versatile, flagellated, facultative anaerobe from the phylum Chlorobi.</title>
        <authorList>
            <person name="Liu Z."/>
            <person name="Frigaard N.-U."/>
            <person name="Vogl K."/>
            <person name="Iino T."/>
            <person name="Ohkuma M."/>
            <person name="Overmann J."/>
            <person name="Bryant D.A."/>
        </authorList>
    </citation>
    <scope>NUCLEOTIDE SEQUENCE [LARGE SCALE GENOMIC DNA]</scope>
    <source>
        <strain evidence="3">DSM 19864 / JCM 16511 / NBRC 101810 / Mat9-16</strain>
    </source>
</reference>
<dbReference type="InterPro" id="IPR013216">
    <property type="entry name" value="Methyltransf_11"/>
</dbReference>
<proteinExistence type="predicted"/>
<name>I0AMR5_IGNAJ</name>
<keyword evidence="3" id="KW-1185">Reference proteome</keyword>
<dbReference type="GO" id="GO:0008757">
    <property type="term" value="F:S-adenosylmethionine-dependent methyltransferase activity"/>
    <property type="evidence" value="ECO:0007669"/>
    <property type="project" value="InterPro"/>
</dbReference>
<feature type="domain" description="Methyltransferase type 11" evidence="1">
    <location>
        <begin position="693"/>
        <end position="742"/>
    </location>
</feature>
<dbReference type="STRING" id="945713.IALB_2569"/>
<accession>I0AMR5</accession>
<dbReference type="Proteomes" id="UP000007394">
    <property type="component" value="Chromosome"/>
</dbReference>
<evidence type="ECO:0000313" key="3">
    <source>
        <dbReference type="Proteomes" id="UP000007394"/>
    </source>
</evidence>
<gene>
    <name evidence="2" type="ordered locus">IALB_2569</name>
</gene>
<evidence type="ECO:0000313" key="2">
    <source>
        <dbReference type="EMBL" id="AFH50272.1"/>
    </source>
</evidence>
<dbReference type="HOGENOM" id="CLU_340909_0_0_10"/>
<evidence type="ECO:0000259" key="1">
    <source>
        <dbReference type="Pfam" id="PF08241"/>
    </source>
</evidence>
<dbReference type="EMBL" id="CP003418">
    <property type="protein sequence ID" value="AFH50272.1"/>
    <property type="molecule type" value="Genomic_DNA"/>
</dbReference>
<keyword evidence="2" id="KW-0808">Transferase</keyword>
<dbReference type="Gene3D" id="3.40.50.12580">
    <property type="match status" value="1"/>
</dbReference>
<protein>
    <submittedName>
        <fullName evidence="2">Methyltransferase type 11</fullName>
    </submittedName>
</protein>
<dbReference type="SUPFAM" id="SSF53335">
    <property type="entry name" value="S-adenosyl-L-methionine-dependent methyltransferases"/>
    <property type="match status" value="1"/>
</dbReference>
<dbReference type="CDD" id="cd02440">
    <property type="entry name" value="AdoMet_MTases"/>
    <property type="match status" value="1"/>
</dbReference>
<sequence length="832" mass="97759">MLFLSSSEDYEELEFPIIKIPFSLKGFAEYLGHTDLQKSYLDEEDIHLIERDIFWNNDSSDNYEHYLNGFYTCKYFYTELVKKIKPSLVFVWGNLLPQSIIFKEILELNNVPSFFLERGFFNDSLMIEELLYKELNSFAEDRNNFRTITSFQYYNRLKQFYLNNSTSKYPENHDEKLESILQQKKKEGLKLITFYGTHDSIFFPEDQIYARKISTIFKYTAEAARFISEEVNKNPNLILVIKPHPADKNDYSLLESERVFVTKNFFNRSLIEISDLIVVGNSTIQYEVLLSEKPILLIAKSSLYNYDAAYIPQSKKDFTSTLNEALEKSDFELKLNNSKIFFESLLKSHIYFYTEESPGKNLENLIKFIITNANTQTPDSNLSDRLYEFEKNIFIHNQLCNNTENSFRLVQTNHIQNKFHPQLPLLKEQLEKKLFDYYNYLSNNPDIGLIREAETLITENSFIEARALLHRAVEIPIFKTDALNDLAYIEILEENYLQAFNNIITVLQMNPNDEVALSNLSYLVENNKLDNSFVNEQLTKLFRLELQLNKFNSFTEFLEYERTMSSQYQERKKFELKLLPDKPSDFSYTGYCFVCNDVVPFQVDFNYAYQIDGRLIPNWRERLVCPGCGLNNRMRLTYHLIHTLFNDFADAAVYITEQMTRFYQLLKKINPDIIGSEFLGETIPLGSVNHSGIRNENFTKLTFENEKFDYLISLEVLEHIPDYKQALRESFRVLKPKGKLLFTVPFNKNSDTNIVRAKVDEDGSIIHLLPPEYHGDPVKKDESCLCYYHFGWEILDELKKTGFKDAYAFTTYSQEYGYLGGEQIFFIAEKGN</sequence>
<dbReference type="GO" id="GO:0032259">
    <property type="term" value="P:methylation"/>
    <property type="evidence" value="ECO:0007669"/>
    <property type="project" value="UniProtKB-KW"/>
</dbReference>
<dbReference type="Gene3D" id="3.40.50.150">
    <property type="entry name" value="Vaccinia Virus protein VP39"/>
    <property type="match status" value="1"/>
</dbReference>
<dbReference type="Pfam" id="PF08241">
    <property type="entry name" value="Methyltransf_11"/>
    <property type="match status" value="1"/>
</dbReference>
<keyword evidence="2" id="KW-0489">Methyltransferase</keyword>
<dbReference type="AlphaFoldDB" id="I0AMR5"/>
<dbReference type="InterPro" id="IPR043148">
    <property type="entry name" value="TagF_C"/>
</dbReference>
<organism evidence="2 3">
    <name type="scientific">Ignavibacterium album (strain DSM 19864 / JCM 16511 / NBRC 101810 / Mat9-16)</name>
    <dbReference type="NCBI Taxonomy" id="945713"/>
    <lineage>
        <taxon>Bacteria</taxon>
        <taxon>Pseudomonadati</taxon>
        <taxon>Ignavibacteriota</taxon>
        <taxon>Ignavibacteria</taxon>
        <taxon>Ignavibacteriales</taxon>
        <taxon>Ignavibacteriaceae</taxon>
        <taxon>Ignavibacterium</taxon>
    </lineage>
</organism>
<dbReference type="InterPro" id="IPR029063">
    <property type="entry name" value="SAM-dependent_MTases_sf"/>
</dbReference>
<dbReference type="eggNOG" id="COG2226">
    <property type="taxonomic scope" value="Bacteria"/>
</dbReference>